<dbReference type="InterPro" id="IPR002048">
    <property type="entry name" value="EF_hand_dom"/>
</dbReference>
<dbReference type="PANTHER" id="PTHR10183:SF302">
    <property type="entry name" value="CALPAIN-14"/>
    <property type="match status" value="1"/>
</dbReference>
<comment type="similarity">
    <text evidence="1">Belongs to the peptidase C2 family.</text>
</comment>
<evidence type="ECO:0000256" key="2">
    <source>
        <dbReference type="ARBA" id="ARBA00022670"/>
    </source>
</evidence>
<feature type="domain" description="Calpain catalytic" evidence="10">
    <location>
        <begin position="20"/>
        <end position="314"/>
    </location>
</feature>
<dbReference type="InterPro" id="IPR038765">
    <property type="entry name" value="Papain-like_cys_pep_sf"/>
</dbReference>
<name>K7GJ53_PELSI</name>
<feature type="active site" evidence="8 9">
    <location>
        <position position="78"/>
    </location>
</feature>
<reference evidence="13" key="1">
    <citation type="submission" date="2011-10" db="EMBL/GenBank/DDBJ databases">
        <authorList>
            <consortium name="Soft-shell Turtle Genome Consortium"/>
        </authorList>
    </citation>
    <scope>NUCLEOTIDE SEQUENCE [LARGE SCALE GENOMIC DNA]</scope>
    <source>
        <strain evidence="13">Daiwa-1</strain>
    </source>
</reference>
<dbReference type="Ensembl" id="ENSPSIT00000020410.1">
    <property type="protein sequence ID" value="ENSPSIP00000020314.1"/>
    <property type="gene ID" value="ENSPSIG00000017963.1"/>
</dbReference>
<dbReference type="InterPro" id="IPR000169">
    <property type="entry name" value="Pept_cys_AS"/>
</dbReference>
<evidence type="ECO:0000256" key="1">
    <source>
        <dbReference type="ARBA" id="ARBA00007623"/>
    </source>
</evidence>
<dbReference type="Pfam" id="PF01067">
    <property type="entry name" value="Calpain_III"/>
    <property type="match status" value="1"/>
</dbReference>
<dbReference type="CDD" id="cd00044">
    <property type="entry name" value="CysPc"/>
    <property type="match status" value="1"/>
</dbReference>
<keyword evidence="6 9" id="KW-0788">Thiol protease</keyword>
<sequence length="666" mass="76849">KLLYQNYETLLETCLKNKCLFKDENFPADLSSIGKGPLLQKLPPKLQWKRPHELHKNPVFYPANTRQLDLCQGLLENCWFLAALQALTFHRDILTVIVPQYQSFDRKYAGIFHFRFWHFGEWVDVVVDDRLPVNESGQLIFLSSVCKNIFWGALLEKAYAKLYGSYEDLQIGHVSEALVDFTGGVNMTIKLAEAPPHLWNILTRAAYSRSLMGCQTHIGTTRVLKNGLVAGHAYTITGIRKVTCKYGPEYLVRLRNPWGKIEWKGAWSHSSGNWELLSLKEKILLRRNQDDGEFWMSLQDFKTHFEDLIICKLSPDLMSQEDGKKWMYSLQTGSWVKGSTAGGRMNPNTDTFWMNPQYWLDVYQGDGSKRSLCSCSMLVSLIQKPRSKHRNDAPPLPIGLSIFKVSRTLMCQPSPLQREFFATNPSINQRHLFMSKREVTQDFRLQPGSYVIVPSTAEPQQESEFVLRVFSRKHILRQQCWETERGSMDDRQRLTCNKRDNSFQGHLLTFPFFSIFSEMGGNHPEINAVQLQRILNNMVWTSLQSFQLRFSLDACQSILAVLDLNTTGTLSIQEFRLLWKRLLFYMEVFLKKDVARSGNLNLMELHAAVQETGKQLNSNQVCNLMVIKYGKTDMKISFESFFCFMLRVEIMGVKSKRNPTDTNGVN</sequence>
<evidence type="ECO:0000256" key="5">
    <source>
        <dbReference type="ARBA" id="ARBA00022801"/>
    </source>
</evidence>
<dbReference type="GeneTree" id="ENSGT00940000160421"/>
<dbReference type="HOGENOM" id="CLU_010982_0_3_1"/>
<dbReference type="InterPro" id="IPR022684">
    <property type="entry name" value="Calpain_cysteine_protease"/>
</dbReference>
<dbReference type="FunFam" id="3.90.70.10:FF:000054">
    <property type="entry name" value="Calpain 14"/>
    <property type="match status" value="1"/>
</dbReference>
<gene>
    <name evidence="12" type="primary">CAPN14</name>
</gene>
<dbReference type="InterPro" id="IPR018247">
    <property type="entry name" value="EF_Hand_1_Ca_BS"/>
</dbReference>
<dbReference type="InterPro" id="IPR022682">
    <property type="entry name" value="Calpain_domain_III"/>
</dbReference>
<evidence type="ECO:0000259" key="11">
    <source>
        <dbReference type="PROSITE" id="PS50222"/>
    </source>
</evidence>
<dbReference type="GO" id="GO:0005737">
    <property type="term" value="C:cytoplasm"/>
    <property type="evidence" value="ECO:0007669"/>
    <property type="project" value="TreeGrafter"/>
</dbReference>
<dbReference type="STRING" id="13735.ENSPSIP00000020314"/>
<dbReference type="SMART" id="SM00720">
    <property type="entry name" value="calpain_III"/>
    <property type="match status" value="1"/>
</dbReference>
<dbReference type="SMART" id="SM00230">
    <property type="entry name" value="CysPc"/>
    <property type="match status" value="1"/>
</dbReference>
<dbReference type="Gene3D" id="2.60.120.380">
    <property type="match status" value="1"/>
</dbReference>
<reference evidence="13" key="2">
    <citation type="journal article" date="2013" name="Nat. Genet.">
        <title>The draft genomes of soft-shell turtle and green sea turtle yield insights into the development and evolution of the turtle-specific body plan.</title>
        <authorList>
            <person name="Wang Z."/>
            <person name="Pascual-Anaya J."/>
            <person name="Zadissa A."/>
            <person name="Li W."/>
            <person name="Niimura Y."/>
            <person name="Huang Z."/>
            <person name="Li C."/>
            <person name="White S."/>
            <person name="Xiong Z."/>
            <person name="Fang D."/>
            <person name="Wang B."/>
            <person name="Ming Y."/>
            <person name="Chen Y."/>
            <person name="Zheng Y."/>
            <person name="Kuraku S."/>
            <person name="Pignatelli M."/>
            <person name="Herrero J."/>
            <person name="Beal K."/>
            <person name="Nozawa M."/>
            <person name="Li Q."/>
            <person name="Wang J."/>
            <person name="Zhang H."/>
            <person name="Yu L."/>
            <person name="Shigenobu S."/>
            <person name="Wang J."/>
            <person name="Liu J."/>
            <person name="Flicek P."/>
            <person name="Searle S."/>
            <person name="Wang J."/>
            <person name="Kuratani S."/>
            <person name="Yin Y."/>
            <person name="Aken B."/>
            <person name="Zhang G."/>
            <person name="Irie N."/>
        </authorList>
    </citation>
    <scope>NUCLEOTIDE SEQUENCE [LARGE SCALE GENOMIC DNA]</scope>
    <source>
        <strain evidence="13">Daiwa-1</strain>
    </source>
</reference>
<dbReference type="GO" id="GO:0004198">
    <property type="term" value="F:calcium-dependent cysteine-type endopeptidase activity"/>
    <property type="evidence" value="ECO:0007669"/>
    <property type="project" value="InterPro"/>
</dbReference>
<reference evidence="12" key="3">
    <citation type="submission" date="2025-08" db="UniProtKB">
        <authorList>
            <consortium name="Ensembl"/>
        </authorList>
    </citation>
    <scope>IDENTIFICATION</scope>
</reference>
<dbReference type="Pfam" id="PF00648">
    <property type="entry name" value="Peptidase_C2"/>
    <property type="match status" value="1"/>
</dbReference>
<feature type="domain" description="EF-hand" evidence="11">
    <location>
        <begin position="550"/>
        <end position="585"/>
    </location>
</feature>
<dbReference type="SUPFAM" id="SSF49758">
    <property type="entry name" value="Calpain large subunit, middle domain (domain III)"/>
    <property type="match status" value="1"/>
</dbReference>
<dbReference type="InterPro" id="IPR036213">
    <property type="entry name" value="Calpain_III_sf"/>
</dbReference>
<dbReference type="PANTHER" id="PTHR10183">
    <property type="entry name" value="CALPAIN"/>
    <property type="match status" value="1"/>
</dbReference>
<protein>
    <submittedName>
        <fullName evidence="12">Calpain 14</fullName>
    </submittedName>
</protein>
<evidence type="ECO:0000256" key="7">
    <source>
        <dbReference type="ARBA" id="ARBA00022837"/>
    </source>
</evidence>
<evidence type="ECO:0000256" key="8">
    <source>
        <dbReference type="PIRSR" id="PIRSR622684-1"/>
    </source>
</evidence>
<dbReference type="PRINTS" id="PR00704">
    <property type="entry name" value="CALPAIN"/>
</dbReference>
<accession>K7GJ53</accession>
<dbReference type="CDD" id="cd00214">
    <property type="entry name" value="Calpain_III"/>
    <property type="match status" value="1"/>
</dbReference>
<dbReference type="FunFam" id="2.60.120.380:FF:000001">
    <property type="entry name" value="Calpain-1 catalytic subunit"/>
    <property type="match status" value="1"/>
</dbReference>
<keyword evidence="2 9" id="KW-0645">Protease</keyword>
<keyword evidence="3" id="KW-0479">Metal-binding</keyword>
<evidence type="ECO:0000256" key="4">
    <source>
        <dbReference type="ARBA" id="ARBA00022737"/>
    </source>
</evidence>
<dbReference type="SUPFAM" id="SSF47473">
    <property type="entry name" value="EF-hand"/>
    <property type="match status" value="1"/>
</dbReference>
<dbReference type="InterPro" id="IPR001300">
    <property type="entry name" value="Peptidase_C2_calpain_cat"/>
</dbReference>
<dbReference type="eggNOG" id="KOG0045">
    <property type="taxonomic scope" value="Eukaryota"/>
</dbReference>
<dbReference type="AlphaFoldDB" id="K7GJ53"/>
<dbReference type="Proteomes" id="UP000007267">
    <property type="component" value="Unassembled WGS sequence"/>
</dbReference>
<keyword evidence="5 9" id="KW-0378">Hydrolase</keyword>
<dbReference type="GO" id="GO:0005509">
    <property type="term" value="F:calcium ion binding"/>
    <property type="evidence" value="ECO:0007669"/>
    <property type="project" value="InterPro"/>
</dbReference>
<organism evidence="12 13">
    <name type="scientific">Pelodiscus sinensis</name>
    <name type="common">Chinese softshell turtle</name>
    <name type="synonym">Trionyx sinensis</name>
    <dbReference type="NCBI Taxonomy" id="13735"/>
    <lineage>
        <taxon>Eukaryota</taxon>
        <taxon>Metazoa</taxon>
        <taxon>Chordata</taxon>
        <taxon>Craniata</taxon>
        <taxon>Vertebrata</taxon>
        <taxon>Euteleostomi</taxon>
        <taxon>Archelosauria</taxon>
        <taxon>Testudinata</taxon>
        <taxon>Testudines</taxon>
        <taxon>Cryptodira</taxon>
        <taxon>Trionychia</taxon>
        <taxon>Trionychidae</taxon>
        <taxon>Pelodiscus</taxon>
    </lineage>
</organism>
<keyword evidence="13" id="KW-1185">Reference proteome</keyword>
<dbReference type="Gene3D" id="1.10.238.10">
    <property type="entry name" value="EF-hand"/>
    <property type="match status" value="1"/>
</dbReference>
<evidence type="ECO:0000313" key="12">
    <source>
        <dbReference type="Ensembl" id="ENSPSIP00000020314.1"/>
    </source>
</evidence>
<dbReference type="InterPro" id="IPR033883">
    <property type="entry name" value="C2_III"/>
</dbReference>
<dbReference type="GO" id="GO:0006508">
    <property type="term" value="P:proteolysis"/>
    <property type="evidence" value="ECO:0007669"/>
    <property type="project" value="UniProtKB-KW"/>
</dbReference>
<evidence type="ECO:0000256" key="9">
    <source>
        <dbReference type="PROSITE-ProRule" id="PRU00239"/>
    </source>
</evidence>
<proteinExistence type="inferred from homology"/>
<dbReference type="PROSITE" id="PS50203">
    <property type="entry name" value="CALPAIN_CAT"/>
    <property type="match status" value="1"/>
</dbReference>
<dbReference type="EMBL" id="AGCU01052018">
    <property type="status" value="NOT_ANNOTATED_CDS"/>
    <property type="molecule type" value="Genomic_DNA"/>
</dbReference>
<dbReference type="InterPro" id="IPR011992">
    <property type="entry name" value="EF-hand-dom_pair"/>
</dbReference>
<evidence type="ECO:0000313" key="13">
    <source>
        <dbReference type="Proteomes" id="UP000007267"/>
    </source>
</evidence>
<keyword evidence="7" id="KW-0106">Calcium</keyword>
<feature type="active site" evidence="8 9">
    <location>
        <position position="256"/>
    </location>
</feature>
<dbReference type="Gene3D" id="3.90.70.10">
    <property type="entry name" value="Cysteine proteinases"/>
    <property type="match status" value="1"/>
</dbReference>
<evidence type="ECO:0000259" key="10">
    <source>
        <dbReference type="PROSITE" id="PS50203"/>
    </source>
</evidence>
<feature type="active site" evidence="8 9">
    <location>
        <position position="232"/>
    </location>
</feature>
<evidence type="ECO:0000256" key="6">
    <source>
        <dbReference type="ARBA" id="ARBA00022807"/>
    </source>
</evidence>
<dbReference type="SUPFAM" id="SSF54001">
    <property type="entry name" value="Cysteine proteinases"/>
    <property type="match status" value="1"/>
</dbReference>
<keyword evidence="4" id="KW-0677">Repeat</keyword>
<dbReference type="OMA" id="LLNQMTW"/>
<evidence type="ECO:0000256" key="3">
    <source>
        <dbReference type="ARBA" id="ARBA00022723"/>
    </source>
</evidence>
<dbReference type="PROSITE" id="PS50222">
    <property type="entry name" value="EF_HAND_2"/>
    <property type="match status" value="1"/>
</dbReference>
<dbReference type="PROSITE" id="PS00018">
    <property type="entry name" value="EF_HAND_1"/>
    <property type="match status" value="1"/>
</dbReference>
<dbReference type="PROSITE" id="PS00139">
    <property type="entry name" value="THIOL_PROTEASE_CYS"/>
    <property type="match status" value="1"/>
</dbReference>
<reference evidence="12" key="4">
    <citation type="submission" date="2025-09" db="UniProtKB">
        <authorList>
            <consortium name="Ensembl"/>
        </authorList>
    </citation>
    <scope>IDENTIFICATION</scope>
</reference>
<dbReference type="InterPro" id="IPR022683">
    <property type="entry name" value="Calpain_III"/>
</dbReference>